<feature type="transmembrane region" description="Helical" evidence="2">
    <location>
        <begin position="421"/>
        <end position="446"/>
    </location>
</feature>
<feature type="transmembrane region" description="Helical" evidence="2">
    <location>
        <begin position="378"/>
        <end position="409"/>
    </location>
</feature>
<sequence>MFGDCKEKAPDRLMRHSPEQGAAPAAHRLDRFAGLLMILVTGLVIIREWLGTTVQEPLVDLLMVALIAVLFFRVRANRKAFVYVALALTGALIWQGGDWQGTVAKAFHQASFIAAFFTALATLRSAAEPSAAIRASGTFLAEQPPGRRYLALTTGGTAFALLLNYGAIALLGSLATAAAQEEPDEEIRNHRRRRMLLAIQRGFVTSLPWSPLSFAIAISTALIPGTSWETVVLPALGTALLMTGIGWGLDTIFKPKLTHPPRPRAKPHGTWALMLPLVGLLAILVTSVLIFGALTGIRVIGLVLLIVPVMALVWTTLQARGGGAPLGARLRTYAFHDMPGYRGEVLLLMMAGYIGTVGAPLLAPIVKASGFHPEDLPHWLVLAGLVWIIPLAGQFAMNPILAVTLIAPLLPTPDQLGVSPVALVTAITAGWALGGISSPFTATTLLVGSFGNVSARTVGLRWNGGYMLVALIVLPLWVLAYAYLIG</sequence>
<keyword evidence="4" id="KW-1185">Reference proteome</keyword>
<feature type="transmembrane region" description="Helical" evidence="2">
    <location>
        <begin position="201"/>
        <end position="225"/>
    </location>
</feature>
<feature type="compositionally biased region" description="Basic and acidic residues" evidence="1">
    <location>
        <begin position="1"/>
        <end position="18"/>
    </location>
</feature>
<dbReference type="eggNOG" id="COG4590">
    <property type="taxonomic scope" value="Bacteria"/>
</dbReference>
<keyword evidence="2" id="KW-0472">Membrane</keyword>
<name>Q0FJV8_SALBH</name>
<feature type="transmembrane region" description="Helical" evidence="2">
    <location>
        <begin position="345"/>
        <end position="366"/>
    </location>
</feature>
<feature type="transmembrane region" description="Helical" evidence="2">
    <location>
        <begin position="231"/>
        <end position="249"/>
    </location>
</feature>
<protein>
    <recommendedName>
        <fullName evidence="5">H+/citrate symporter</fullName>
    </recommendedName>
</protein>
<reference evidence="3 4" key="1">
    <citation type="journal article" date="2010" name="J. Bacteriol.">
        <title>Genome sequences of Pelagibaca bermudensis HTCC2601T and Maritimibacter alkaliphilus HTCC2654T, the type strains of two marine Roseobacter genera.</title>
        <authorList>
            <person name="Thrash J.C."/>
            <person name="Cho J.C."/>
            <person name="Ferriera S."/>
            <person name="Johnson J."/>
            <person name="Vergin K.L."/>
            <person name="Giovannoni S.J."/>
        </authorList>
    </citation>
    <scope>NUCLEOTIDE SEQUENCE [LARGE SCALE GENOMIC DNA]</scope>
    <source>
        <strain evidence="4">DSM 26914 / JCM 13377 / KCTC 12554 / HTCC2601</strain>
    </source>
</reference>
<dbReference type="EMBL" id="AATQ01000045">
    <property type="protein sequence ID" value="EAU44486.1"/>
    <property type="molecule type" value="Genomic_DNA"/>
</dbReference>
<proteinExistence type="predicted"/>
<evidence type="ECO:0000313" key="4">
    <source>
        <dbReference type="Proteomes" id="UP000006230"/>
    </source>
</evidence>
<feature type="transmembrane region" description="Helical" evidence="2">
    <location>
        <begin position="80"/>
        <end position="97"/>
    </location>
</feature>
<feature type="transmembrane region" description="Helical" evidence="2">
    <location>
        <begin position="109"/>
        <end position="127"/>
    </location>
</feature>
<dbReference type="STRING" id="314265.R2601_08136"/>
<feature type="region of interest" description="Disordered" evidence="1">
    <location>
        <begin position="1"/>
        <end position="20"/>
    </location>
</feature>
<evidence type="ECO:0000256" key="1">
    <source>
        <dbReference type="SAM" id="MobiDB-lite"/>
    </source>
</evidence>
<evidence type="ECO:0008006" key="5">
    <source>
        <dbReference type="Google" id="ProtNLM"/>
    </source>
</evidence>
<feature type="transmembrane region" description="Helical" evidence="2">
    <location>
        <begin position="466"/>
        <end position="485"/>
    </location>
</feature>
<feature type="transmembrane region" description="Helical" evidence="2">
    <location>
        <begin position="297"/>
        <end position="317"/>
    </location>
</feature>
<keyword evidence="2" id="KW-1133">Transmembrane helix</keyword>
<feature type="transmembrane region" description="Helical" evidence="2">
    <location>
        <begin position="158"/>
        <end position="180"/>
    </location>
</feature>
<dbReference type="HOGENOM" id="CLU_046403_0_0_5"/>
<evidence type="ECO:0000256" key="2">
    <source>
        <dbReference type="SAM" id="Phobius"/>
    </source>
</evidence>
<feature type="transmembrane region" description="Helical" evidence="2">
    <location>
        <begin position="32"/>
        <end position="50"/>
    </location>
</feature>
<feature type="transmembrane region" description="Helical" evidence="2">
    <location>
        <begin position="57"/>
        <end position="74"/>
    </location>
</feature>
<comment type="caution">
    <text evidence="3">The sequence shown here is derived from an EMBL/GenBank/DDBJ whole genome shotgun (WGS) entry which is preliminary data.</text>
</comment>
<evidence type="ECO:0000313" key="3">
    <source>
        <dbReference type="EMBL" id="EAU44486.1"/>
    </source>
</evidence>
<dbReference type="AlphaFoldDB" id="Q0FJV8"/>
<dbReference type="Proteomes" id="UP000006230">
    <property type="component" value="Unassembled WGS sequence"/>
</dbReference>
<organism evidence="3 4">
    <name type="scientific">Salipiger bermudensis (strain DSM 26914 / JCM 13377 / KCTC 12554 / HTCC2601)</name>
    <name type="common">Pelagibaca bermudensis</name>
    <dbReference type="NCBI Taxonomy" id="314265"/>
    <lineage>
        <taxon>Bacteria</taxon>
        <taxon>Pseudomonadati</taxon>
        <taxon>Pseudomonadota</taxon>
        <taxon>Alphaproteobacteria</taxon>
        <taxon>Rhodobacterales</taxon>
        <taxon>Roseobacteraceae</taxon>
        <taxon>Salipiger</taxon>
    </lineage>
</organism>
<accession>Q0FJV8</accession>
<feature type="transmembrane region" description="Helical" evidence="2">
    <location>
        <begin position="270"/>
        <end position="291"/>
    </location>
</feature>
<gene>
    <name evidence="3" type="ORF">R2601_08136</name>
</gene>
<keyword evidence="2" id="KW-0812">Transmembrane</keyword>